<proteinExistence type="predicted"/>
<dbReference type="SUPFAM" id="SSF53756">
    <property type="entry name" value="UDP-Glycosyltransferase/glycogen phosphorylase"/>
    <property type="match status" value="1"/>
</dbReference>
<feature type="domain" description="Glycosyl transferase family 1" evidence="1">
    <location>
        <begin position="159"/>
        <end position="322"/>
    </location>
</feature>
<dbReference type="Pfam" id="PF13439">
    <property type="entry name" value="Glyco_transf_4"/>
    <property type="match status" value="1"/>
</dbReference>
<dbReference type="EMBL" id="JADJEV010000003">
    <property type="protein sequence ID" value="MBK6972788.1"/>
    <property type="molecule type" value="Genomic_DNA"/>
</dbReference>
<dbReference type="PANTHER" id="PTHR45947:SF3">
    <property type="entry name" value="SULFOQUINOVOSYL TRANSFERASE SQD2"/>
    <property type="match status" value="1"/>
</dbReference>
<accession>A0A9D7HLK6</accession>
<organism evidence="3 4">
    <name type="scientific">Candidatus Methylophosphatis roskildensis</name>
    <dbReference type="NCBI Taxonomy" id="2899263"/>
    <lineage>
        <taxon>Bacteria</taxon>
        <taxon>Pseudomonadati</taxon>
        <taxon>Pseudomonadota</taxon>
        <taxon>Betaproteobacteria</taxon>
        <taxon>Nitrosomonadales</taxon>
        <taxon>Sterolibacteriaceae</taxon>
        <taxon>Candidatus Methylophosphatis</taxon>
    </lineage>
</organism>
<dbReference type="PANTHER" id="PTHR45947">
    <property type="entry name" value="SULFOQUINOVOSYL TRANSFERASE SQD2"/>
    <property type="match status" value="1"/>
</dbReference>
<protein>
    <submittedName>
        <fullName evidence="3">Glycosyltransferase</fullName>
    </submittedName>
</protein>
<comment type="caution">
    <text evidence="3">The sequence shown here is derived from an EMBL/GenBank/DDBJ whole genome shotgun (WGS) entry which is preliminary data.</text>
</comment>
<dbReference type="Pfam" id="PF00534">
    <property type="entry name" value="Glycos_transf_1"/>
    <property type="match status" value="1"/>
</dbReference>
<evidence type="ECO:0000313" key="3">
    <source>
        <dbReference type="EMBL" id="MBK6972788.1"/>
    </source>
</evidence>
<reference evidence="3" key="1">
    <citation type="submission" date="2020-10" db="EMBL/GenBank/DDBJ databases">
        <title>Connecting structure to function with the recovery of over 1000 high-quality activated sludge metagenome-assembled genomes encoding full-length rRNA genes using long-read sequencing.</title>
        <authorList>
            <person name="Singleton C.M."/>
            <person name="Petriglieri F."/>
            <person name="Kristensen J.M."/>
            <person name="Kirkegaard R.H."/>
            <person name="Michaelsen T.Y."/>
            <person name="Andersen M.H."/>
            <person name="Karst S.M."/>
            <person name="Dueholm M.S."/>
            <person name="Nielsen P.H."/>
            <person name="Albertsen M."/>
        </authorList>
    </citation>
    <scope>NUCLEOTIDE SEQUENCE</scope>
    <source>
        <strain evidence="3">Bjer_18-Q3-R1-45_BAT3C.347</strain>
    </source>
</reference>
<dbReference type="Gene3D" id="3.40.50.2000">
    <property type="entry name" value="Glycogen Phosphorylase B"/>
    <property type="match status" value="2"/>
</dbReference>
<name>A0A9D7HLK6_9PROT</name>
<dbReference type="GO" id="GO:0016758">
    <property type="term" value="F:hexosyltransferase activity"/>
    <property type="evidence" value="ECO:0007669"/>
    <property type="project" value="TreeGrafter"/>
</dbReference>
<dbReference type="InterPro" id="IPR001296">
    <property type="entry name" value="Glyco_trans_1"/>
</dbReference>
<dbReference type="InterPro" id="IPR050194">
    <property type="entry name" value="Glycosyltransferase_grp1"/>
</dbReference>
<evidence type="ECO:0000259" key="2">
    <source>
        <dbReference type="Pfam" id="PF13439"/>
    </source>
</evidence>
<sequence>MEALDPDRFELSVVHLQTHGPLHARYENHGVRMTHFPIANLYSPRTMAQGVRLARHLRAWGVDIVHTHDIYTNIFAVPWVRMLGRCSIIASRRWWYEAPRPALVTANRWSYRLADRILANSSGVAGLLNREESVPPQKIVEIPNFLSESAFESVAEAKRAAQRRAWGLPDGAFVIGIVARLSPVKNHALLFRVMAQLDQRFHLMVIGEGPCRNELEGLARQLRIGSRVHFAGEVVSSCNLHQFLDVSVLCSSSEGFPNSVIEAMAAARAVVATPVGGVTDAVTDGVTGLLVPVDDPAPIAGALRMLEADPMLRTRLGEASREAVRLKFHQSIVIEKLSTLYERLANRHKINIGTY</sequence>
<evidence type="ECO:0000313" key="4">
    <source>
        <dbReference type="Proteomes" id="UP000807785"/>
    </source>
</evidence>
<evidence type="ECO:0000259" key="1">
    <source>
        <dbReference type="Pfam" id="PF00534"/>
    </source>
</evidence>
<gene>
    <name evidence="3" type="ORF">IPH26_07465</name>
</gene>
<dbReference type="InterPro" id="IPR028098">
    <property type="entry name" value="Glyco_trans_4-like_N"/>
</dbReference>
<dbReference type="Proteomes" id="UP000807785">
    <property type="component" value="Unassembled WGS sequence"/>
</dbReference>
<feature type="domain" description="Glycosyltransferase subfamily 4-like N-terminal" evidence="2">
    <location>
        <begin position="3"/>
        <end position="145"/>
    </location>
</feature>
<dbReference type="AlphaFoldDB" id="A0A9D7HLK6"/>